<name>A0AAP6Y7F0_9GAMM</name>
<dbReference type="InterPro" id="IPR057154">
    <property type="entry name" value="DUF7832"/>
</dbReference>
<dbReference type="EMBL" id="JABBYB010000009">
    <property type="protein sequence ID" value="NMP03928.1"/>
    <property type="molecule type" value="Genomic_DNA"/>
</dbReference>
<gene>
    <name evidence="2" type="ORF">HHE94_14585</name>
</gene>
<protein>
    <recommendedName>
        <fullName evidence="1">DUF7832 domain-containing protein</fullName>
    </recommendedName>
</protein>
<proteinExistence type="predicted"/>
<comment type="caution">
    <text evidence="2">The sequence shown here is derived from an EMBL/GenBank/DDBJ whole genome shotgun (WGS) entry which is preliminary data.</text>
</comment>
<dbReference type="Pfam" id="PF25191">
    <property type="entry name" value="DUF7832"/>
    <property type="match status" value="1"/>
</dbReference>
<feature type="domain" description="DUF7832" evidence="1">
    <location>
        <begin position="2"/>
        <end position="116"/>
    </location>
</feature>
<dbReference type="RefSeq" id="WP_169044783.1">
    <property type="nucleotide sequence ID" value="NZ_JABBYB010000009.1"/>
</dbReference>
<evidence type="ECO:0000313" key="2">
    <source>
        <dbReference type="EMBL" id="NMP03928.1"/>
    </source>
</evidence>
<dbReference type="AlphaFoldDB" id="A0AAP6Y7F0"/>
<organism evidence="2 3">
    <name type="scientific">Pseudoalteromonas arctica</name>
    <dbReference type="NCBI Taxonomy" id="394751"/>
    <lineage>
        <taxon>Bacteria</taxon>
        <taxon>Pseudomonadati</taxon>
        <taxon>Pseudomonadota</taxon>
        <taxon>Gammaproteobacteria</taxon>
        <taxon>Alteromonadales</taxon>
        <taxon>Pseudoalteromonadaceae</taxon>
        <taxon>Pseudoalteromonas</taxon>
    </lineage>
</organism>
<dbReference type="Proteomes" id="UP000549590">
    <property type="component" value="Unassembled WGS sequence"/>
</dbReference>
<evidence type="ECO:0000259" key="1">
    <source>
        <dbReference type="Pfam" id="PF25191"/>
    </source>
</evidence>
<accession>A0AAP6Y7F0</accession>
<evidence type="ECO:0000313" key="3">
    <source>
        <dbReference type="Proteomes" id="UP000549590"/>
    </source>
</evidence>
<reference evidence="2 3" key="1">
    <citation type="submission" date="2020-04" db="EMBL/GenBank/DDBJ databases">
        <title>Genome sequencing and assembly of Pseudoalteromonas arctica.</title>
        <authorList>
            <person name="Cook G.M."/>
        </authorList>
    </citation>
    <scope>NUCLEOTIDE SEQUENCE [LARGE SCALE GENOMIC DNA]</scope>
    <source>
        <strain evidence="2 3">NEC-BIFX-2020_001</strain>
    </source>
</reference>
<sequence>MKYDDASWHYGGDFPKDLASEKGATHMAMFVSWCLLNNLAGSIHTEEFPEALGALKTRELSPTNWFIQNCDEKFTDEDLDVIGNKFAAYYYESEDGLFYEDYESAAGEGAKTLYHIEDSWITFDKLAPVLSKRFDEWSAIEG</sequence>